<dbReference type="InterPro" id="IPR048020">
    <property type="entry name" value="Transpos_IS3"/>
</dbReference>
<dbReference type="Pfam" id="PF13333">
    <property type="entry name" value="rve_2"/>
    <property type="match status" value="1"/>
</dbReference>
<evidence type="ECO:0000313" key="3">
    <source>
        <dbReference type="EMBL" id="URJ49070.1"/>
    </source>
</evidence>
<dbReference type="Proteomes" id="UP001055784">
    <property type="component" value="Chromosome"/>
</dbReference>
<dbReference type="PANTHER" id="PTHR46889:SF5">
    <property type="entry name" value="INTEGRASE PROTEIN"/>
    <property type="match status" value="1"/>
</dbReference>
<dbReference type="EMBL" id="CP097770">
    <property type="protein sequence ID" value="URJ49070.1"/>
    <property type="molecule type" value="Genomic_DNA"/>
</dbReference>
<gene>
    <name evidence="3" type="ORF">MF626_003374</name>
</gene>
<dbReference type="InterPro" id="IPR036397">
    <property type="entry name" value="RNaseH_sf"/>
</dbReference>
<dbReference type="InterPro" id="IPR012337">
    <property type="entry name" value="RNaseH-like_sf"/>
</dbReference>
<dbReference type="Gene3D" id="3.30.420.10">
    <property type="entry name" value="Ribonuclease H-like superfamily/Ribonuclease H"/>
    <property type="match status" value="1"/>
</dbReference>
<dbReference type="InterPro" id="IPR050900">
    <property type="entry name" value="Transposase_IS3/IS150/IS904"/>
</dbReference>
<comment type="function">
    <text evidence="1">Involved in the transposition of the insertion sequence.</text>
</comment>
<dbReference type="NCBIfam" id="NF033516">
    <property type="entry name" value="transpos_IS3"/>
    <property type="match status" value="1"/>
</dbReference>
<name>A0AAE9IB18_PAEPO</name>
<proteinExistence type="predicted"/>
<dbReference type="Pfam" id="PF13276">
    <property type="entry name" value="HTH_21"/>
    <property type="match status" value="1"/>
</dbReference>
<protein>
    <submittedName>
        <fullName evidence="3">IS3 family transposase</fullName>
    </submittedName>
</protein>
<dbReference type="RefSeq" id="WP_250259600.1">
    <property type="nucleotide sequence ID" value="NZ_CP097770.1"/>
</dbReference>
<dbReference type="PROSITE" id="PS50994">
    <property type="entry name" value="INTEGRASE"/>
    <property type="match status" value="1"/>
</dbReference>
<organism evidence="3 4">
    <name type="scientific">Paenibacillus polymyxa</name>
    <name type="common">Bacillus polymyxa</name>
    <dbReference type="NCBI Taxonomy" id="1406"/>
    <lineage>
        <taxon>Bacteria</taxon>
        <taxon>Bacillati</taxon>
        <taxon>Bacillota</taxon>
        <taxon>Bacilli</taxon>
        <taxon>Bacillales</taxon>
        <taxon>Paenibacillaceae</taxon>
        <taxon>Paenibacillus</taxon>
    </lineage>
</organism>
<evidence type="ECO:0000256" key="1">
    <source>
        <dbReference type="ARBA" id="ARBA00002286"/>
    </source>
</evidence>
<feature type="domain" description="Integrase catalytic" evidence="2">
    <location>
        <begin position="131"/>
        <end position="293"/>
    </location>
</feature>
<dbReference type="InterPro" id="IPR001584">
    <property type="entry name" value="Integrase_cat-core"/>
</dbReference>
<dbReference type="InterPro" id="IPR025948">
    <property type="entry name" value="HTH-like_dom"/>
</dbReference>
<dbReference type="GO" id="GO:0015074">
    <property type="term" value="P:DNA integration"/>
    <property type="evidence" value="ECO:0007669"/>
    <property type="project" value="InterPro"/>
</dbReference>
<accession>A0AAE9IB18</accession>
<sequence>MFGNLDTGDEAHKYITIEKAAKDYPISKLCTLFKVSRSGYYAFLKRRGADRDRDAKALVKKVYEQYNGVYGYRQIQLFLQHDHGVWMNHKKVLRLMQVLGIRSQIRRKHRCNYASSTEGRVAKNLLKQDFKAAKPNQKWVTDITQYRVGDCWLYLSAIKDLFNNEIIAYQMSHRNDNELVLQTFRQAWKQQKDVTGLIVHSDQGFQYTSHAYHDMLPKVGARISISRRGNCYDNASMESFFSHLKTEGLYPYDIRNMDEAQRRIKEYIQFYNQCRPQRKLNKLPPKEYRKQLIA</sequence>
<dbReference type="GO" id="GO:0003676">
    <property type="term" value="F:nucleic acid binding"/>
    <property type="evidence" value="ECO:0007669"/>
    <property type="project" value="InterPro"/>
</dbReference>
<dbReference type="Pfam" id="PF00665">
    <property type="entry name" value="rve"/>
    <property type="match status" value="1"/>
</dbReference>
<reference evidence="3" key="1">
    <citation type="submission" date="2022-11" db="EMBL/GenBank/DDBJ databases">
        <authorList>
            <person name="Vasilchenko N.G."/>
            <person name="Prazdnova E.V."/>
            <person name="Gorovtsov A.V."/>
            <person name="Chistyakov V.A."/>
            <person name="Pak M.L."/>
        </authorList>
    </citation>
    <scope>NUCLEOTIDE SEQUENCE</scope>
    <source>
        <strain evidence="3">R 4.5</strain>
    </source>
</reference>
<evidence type="ECO:0000313" key="4">
    <source>
        <dbReference type="Proteomes" id="UP001055784"/>
    </source>
</evidence>
<evidence type="ECO:0000259" key="2">
    <source>
        <dbReference type="PROSITE" id="PS50994"/>
    </source>
</evidence>
<dbReference type="AlphaFoldDB" id="A0AAE9IB18"/>
<dbReference type="PANTHER" id="PTHR46889">
    <property type="entry name" value="TRANSPOSASE INSF FOR INSERTION SEQUENCE IS3B-RELATED"/>
    <property type="match status" value="1"/>
</dbReference>
<dbReference type="SUPFAM" id="SSF53098">
    <property type="entry name" value="Ribonuclease H-like"/>
    <property type="match status" value="1"/>
</dbReference>